<gene>
    <name evidence="1" type="ORF">C802_01653</name>
</gene>
<comment type="caution">
    <text evidence="1">The sequence shown here is derived from an EMBL/GenBank/DDBJ whole genome shotgun (WGS) entry which is preliminary data.</text>
</comment>
<reference evidence="1 2" key="1">
    <citation type="submission" date="2013-04" db="EMBL/GenBank/DDBJ databases">
        <title>The Genome Sequence of Bacteroides massiliensis dnLKV3.</title>
        <authorList>
            <consortium name="The Broad Institute Genomics Platform"/>
            <consortium name="The Broad Institute Genome Sequencing Center for Infectious Disease"/>
            <person name="Earl A."/>
            <person name="Xavier R."/>
            <person name="Kuhn K."/>
            <person name="Stappenbeck T."/>
            <person name="Walker B."/>
            <person name="Young S."/>
            <person name="Zeng Q."/>
            <person name="Gargeya S."/>
            <person name="Fitzgerald M."/>
            <person name="Haas B."/>
            <person name="Abouelleil A."/>
            <person name="Allen A.W."/>
            <person name="Alvarado L."/>
            <person name="Arachchi H.M."/>
            <person name="Berlin A.M."/>
            <person name="Chapman S.B."/>
            <person name="Gainer-Dewar J."/>
            <person name="Goldberg J."/>
            <person name="Griggs A."/>
            <person name="Gujja S."/>
            <person name="Hansen M."/>
            <person name="Howarth C."/>
            <person name="Imamovic A."/>
            <person name="Ireland A."/>
            <person name="Larimer J."/>
            <person name="McCowan C."/>
            <person name="Murphy C."/>
            <person name="Pearson M."/>
            <person name="Poon T.W."/>
            <person name="Priest M."/>
            <person name="Roberts A."/>
            <person name="Saif S."/>
            <person name="Shea T."/>
            <person name="Sisk P."/>
            <person name="Sykes S."/>
            <person name="Wortman J."/>
            <person name="Nusbaum C."/>
            <person name="Birren B."/>
        </authorList>
    </citation>
    <scope>NUCLEOTIDE SEQUENCE [LARGE SCALE GENOMIC DNA]</scope>
    <source>
        <strain evidence="2">dnLKV3</strain>
    </source>
</reference>
<dbReference type="EMBL" id="ASSP01000009">
    <property type="protein sequence ID" value="EOS13809.1"/>
    <property type="molecule type" value="Genomic_DNA"/>
</dbReference>
<dbReference type="Proteomes" id="UP000014200">
    <property type="component" value="Unassembled WGS sequence"/>
</dbReference>
<proteinExistence type="predicted"/>
<evidence type="ECO:0000313" key="1">
    <source>
        <dbReference type="EMBL" id="EOS13809.1"/>
    </source>
</evidence>
<accession>R9IA45</accession>
<keyword evidence="2" id="KW-1185">Reference proteome</keyword>
<protein>
    <submittedName>
        <fullName evidence="1">Uncharacterized protein</fullName>
    </submittedName>
</protein>
<organism evidence="1 2">
    <name type="scientific">Phocaeicola sartorii</name>
    <dbReference type="NCBI Taxonomy" id="671267"/>
    <lineage>
        <taxon>Bacteria</taxon>
        <taxon>Pseudomonadati</taxon>
        <taxon>Bacteroidota</taxon>
        <taxon>Bacteroidia</taxon>
        <taxon>Bacteroidales</taxon>
        <taxon>Bacteroidaceae</taxon>
        <taxon>Phocaeicola</taxon>
    </lineage>
</organism>
<dbReference type="HOGENOM" id="CLU_3284997_0_0_10"/>
<name>R9IA45_9BACT</name>
<dbReference type="STRING" id="1235788.C802_01653"/>
<sequence length="40" mass="4519">MGARFLGACMGAVSATNPEVGWGIDRFEWRLRNTKENTYL</sequence>
<dbReference type="PATRIC" id="fig|1235788.3.peg.1690"/>
<evidence type="ECO:0000313" key="2">
    <source>
        <dbReference type="Proteomes" id="UP000014200"/>
    </source>
</evidence>
<dbReference type="AlphaFoldDB" id="R9IA45"/>